<evidence type="ECO:0000313" key="2">
    <source>
        <dbReference type="Proteomes" id="UP000027138"/>
    </source>
</evidence>
<dbReference type="AlphaFoldDB" id="A0A067K1P7"/>
<protein>
    <submittedName>
        <fullName evidence="1">Uncharacterized protein</fullName>
    </submittedName>
</protein>
<dbReference type="EMBL" id="KK914703">
    <property type="protein sequence ID" value="KDP30141.1"/>
    <property type="molecule type" value="Genomic_DNA"/>
</dbReference>
<accession>A0A067K1P7</accession>
<keyword evidence="2" id="KW-1185">Reference proteome</keyword>
<dbReference type="Proteomes" id="UP000027138">
    <property type="component" value="Unassembled WGS sequence"/>
</dbReference>
<reference evidence="1 2" key="1">
    <citation type="journal article" date="2014" name="PLoS ONE">
        <title>Global Analysis of Gene Expression Profiles in Physic Nut (Jatropha curcas L.) Seedlings Exposed to Salt Stress.</title>
        <authorList>
            <person name="Zhang L."/>
            <person name="Zhang C."/>
            <person name="Wu P."/>
            <person name="Chen Y."/>
            <person name="Li M."/>
            <person name="Jiang H."/>
            <person name="Wu G."/>
        </authorList>
    </citation>
    <scope>NUCLEOTIDE SEQUENCE [LARGE SCALE GENOMIC DNA]</scope>
    <source>
        <strain evidence="2">cv. GZQX0401</strain>
        <tissue evidence="1">Young leaves</tissue>
    </source>
</reference>
<gene>
    <name evidence="1" type="ORF">JCGZ_18102</name>
</gene>
<name>A0A067K1P7_JATCU</name>
<organism evidence="1 2">
    <name type="scientific">Jatropha curcas</name>
    <name type="common">Barbados nut</name>
    <dbReference type="NCBI Taxonomy" id="180498"/>
    <lineage>
        <taxon>Eukaryota</taxon>
        <taxon>Viridiplantae</taxon>
        <taxon>Streptophyta</taxon>
        <taxon>Embryophyta</taxon>
        <taxon>Tracheophyta</taxon>
        <taxon>Spermatophyta</taxon>
        <taxon>Magnoliopsida</taxon>
        <taxon>eudicotyledons</taxon>
        <taxon>Gunneridae</taxon>
        <taxon>Pentapetalae</taxon>
        <taxon>rosids</taxon>
        <taxon>fabids</taxon>
        <taxon>Malpighiales</taxon>
        <taxon>Euphorbiaceae</taxon>
        <taxon>Crotonoideae</taxon>
        <taxon>Jatropheae</taxon>
        <taxon>Jatropha</taxon>
    </lineage>
</organism>
<sequence length="71" mass="8004">MLNLSPSNEEKNDFDRCWKKVKRNNQASSTQQFYDPDDLLSFNDVICDDGPCALPLDSISFILGPASYDSL</sequence>
<evidence type="ECO:0000313" key="1">
    <source>
        <dbReference type="EMBL" id="KDP30141.1"/>
    </source>
</evidence>
<proteinExistence type="predicted"/>